<evidence type="ECO:0000256" key="1">
    <source>
        <dbReference type="ARBA" id="ARBA00001917"/>
    </source>
</evidence>
<evidence type="ECO:0000313" key="13">
    <source>
        <dbReference type="EMBL" id="KAK7742468.1"/>
    </source>
</evidence>
<dbReference type="SUPFAM" id="SSF52218">
    <property type="entry name" value="Flavoproteins"/>
    <property type="match status" value="1"/>
</dbReference>
<keyword evidence="8 9" id="KW-0560">Oxidoreductase</keyword>
<accession>A0ABR1PPN5</accession>
<dbReference type="InterPro" id="IPR028879">
    <property type="entry name" value="NDOR1"/>
</dbReference>
<feature type="domain" description="FAD-binding FR-type" evidence="12">
    <location>
        <begin position="302"/>
        <end position="573"/>
    </location>
</feature>
<dbReference type="InterPro" id="IPR029039">
    <property type="entry name" value="Flavoprotein-like_sf"/>
</dbReference>
<dbReference type="PANTHER" id="PTHR19384:SF10">
    <property type="entry name" value="NADPH-DEPENDENT DIFLAVIN OXIDOREDUCTASE 1"/>
    <property type="match status" value="1"/>
</dbReference>
<dbReference type="Gene3D" id="2.40.30.10">
    <property type="entry name" value="Translation factors"/>
    <property type="match status" value="1"/>
</dbReference>
<dbReference type="HAMAP" id="MF_03178">
    <property type="entry name" value="NDOR1"/>
    <property type="match status" value="1"/>
</dbReference>
<dbReference type="Gene3D" id="1.20.990.10">
    <property type="entry name" value="NADPH-cytochrome p450 Reductase, Chain A, domain 3"/>
    <property type="match status" value="1"/>
</dbReference>
<keyword evidence="5 9" id="KW-0288">FMN</keyword>
<feature type="region of interest" description="Disordered" evidence="10">
    <location>
        <begin position="202"/>
        <end position="266"/>
    </location>
</feature>
<dbReference type="Proteomes" id="UP001430848">
    <property type="component" value="Unassembled WGS sequence"/>
</dbReference>
<comment type="subcellular location">
    <subcellularLocation>
        <location evidence="9">Cytoplasm</location>
    </subcellularLocation>
    <subcellularLocation>
        <location evidence="9">Mitochondrion</location>
    </subcellularLocation>
    <text evidence="9">Relocalizes to mitochondria after H(2)O(2) exposure.</text>
</comment>
<keyword evidence="14" id="KW-1185">Reference proteome</keyword>
<feature type="binding site" evidence="9">
    <location>
        <position position="763"/>
    </location>
    <ligand>
        <name>FAD</name>
        <dbReference type="ChEBI" id="CHEBI:57692"/>
    </ligand>
</feature>
<dbReference type="InterPro" id="IPR001094">
    <property type="entry name" value="Flavdoxin-like"/>
</dbReference>
<organism evidence="13 14">
    <name type="scientific">Diaporthe eres</name>
    <name type="common">Phomopsis oblonga</name>
    <dbReference type="NCBI Taxonomy" id="83184"/>
    <lineage>
        <taxon>Eukaryota</taxon>
        <taxon>Fungi</taxon>
        <taxon>Dikarya</taxon>
        <taxon>Ascomycota</taxon>
        <taxon>Pezizomycotina</taxon>
        <taxon>Sordariomycetes</taxon>
        <taxon>Sordariomycetidae</taxon>
        <taxon>Diaporthales</taxon>
        <taxon>Diaporthaceae</taxon>
        <taxon>Diaporthe</taxon>
        <taxon>Diaporthe eres species complex</taxon>
    </lineage>
</organism>
<comment type="cofactor">
    <cofactor evidence="1 9">
        <name>FMN</name>
        <dbReference type="ChEBI" id="CHEBI:58210"/>
    </cofactor>
</comment>
<feature type="binding site" evidence="9">
    <location>
        <begin position="538"/>
        <end position="541"/>
    </location>
    <ligand>
        <name>FAD</name>
        <dbReference type="ChEBI" id="CHEBI:57692"/>
    </ligand>
</feature>
<dbReference type="Gene3D" id="3.40.50.360">
    <property type="match status" value="1"/>
</dbReference>
<evidence type="ECO:0000259" key="11">
    <source>
        <dbReference type="PROSITE" id="PS50902"/>
    </source>
</evidence>
<dbReference type="EMBL" id="JAKNSF020000001">
    <property type="protein sequence ID" value="KAK7742468.1"/>
    <property type="molecule type" value="Genomic_DNA"/>
</dbReference>
<evidence type="ECO:0000256" key="6">
    <source>
        <dbReference type="ARBA" id="ARBA00022827"/>
    </source>
</evidence>
<keyword evidence="6 9" id="KW-0274">FAD</keyword>
<dbReference type="InterPro" id="IPR023173">
    <property type="entry name" value="NADPH_Cyt_P450_Rdtase_alpha"/>
</dbReference>
<keyword evidence="9" id="KW-0496">Mitochondrion</keyword>
<dbReference type="InterPro" id="IPR008254">
    <property type="entry name" value="Flavodoxin/NO_synth"/>
</dbReference>
<dbReference type="InterPro" id="IPR001433">
    <property type="entry name" value="OxRdtase_FAD/NAD-bd"/>
</dbReference>
<dbReference type="InterPro" id="IPR003097">
    <property type="entry name" value="CysJ-like_FAD-binding"/>
</dbReference>
<dbReference type="InterPro" id="IPR001709">
    <property type="entry name" value="Flavoprot_Pyr_Nucl_cyt_Rdtase"/>
</dbReference>
<evidence type="ECO:0000256" key="8">
    <source>
        <dbReference type="ARBA" id="ARBA00023002"/>
    </source>
</evidence>
<keyword evidence="3 9" id="KW-0963">Cytoplasm</keyword>
<keyword evidence="7 9" id="KW-0521">NADP</keyword>
<evidence type="ECO:0000256" key="10">
    <source>
        <dbReference type="SAM" id="MobiDB-lite"/>
    </source>
</evidence>
<dbReference type="InterPro" id="IPR017938">
    <property type="entry name" value="Riboflavin_synthase-like_b-brl"/>
</dbReference>
<dbReference type="Pfam" id="PF00175">
    <property type="entry name" value="NAD_binding_1"/>
    <property type="match status" value="1"/>
</dbReference>
<dbReference type="Pfam" id="PF00667">
    <property type="entry name" value="FAD_binding_1"/>
    <property type="match status" value="1"/>
</dbReference>
<comment type="function">
    <text evidence="9">NADPH-dependent reductase which is a central component of the cytosolic iron-sulfur (Fe-S) protein assembly (CIA) machinery. Transfers electrons from NADPH via its FAD and FMN prosthetic groups to the [2Fe-2S] cluster of DRE2, another key component of the CIA machinery. In turn, this reduced cluster provides electrons for assembly of cytosolic iron-sulfur cluster proteins. Positively controls H(2)O(2)-induced cell death.</text>
</comment>
<dbReference type="Pfam" id="PF00258">
    <property type="entry name" value="Flavodoxin_1"/>
    <property type="match status" value="1"/>
</dbReference>
<feature type="binding site" evidence="9">
    <location>
        <begin position="74"/>
        <end position="77"/>
    </location>
    <ligand>
        <name>FMN</name>
        <dbReference type="ChEBI" id="CHEBI:58210"/>
    </ligand>
</feature>
<evidence type="ECO:0000256" key="7">
    <source>
        <dbReference type="ARBA" id="ARBA00022857"/>
    </source>
</evidence>
<gene>
    <name evidence="9 13" type="primary">TAH18</name>
    <name evidence="13" type="ORF">SLS63_000032</name>
</gene>
<comment type="similarity">
    <text evidence="9">In the N-terminal section; belongs to the flavodoxin family.</text>
</comment>
<feature type="binding site" evidence="9">
    <location>
        <position position="468"/>
    </location>
    <ligand>
        <name>FAD</name>
        <dbReference type="ChEBI" id="CHEBI:57692"/>
    </ligand>
</feature>
<dbReference type="PROSITE" id="PS51384">
    <property type="entry name" value="FAD_FR"/>
    <property type="match status" value="1"/>
</dbReference>
<comment type="similarity">
    <text evidence="9">Belongs to the NADPH-dependent diflavin oxidoreductase NDOR1 family.</text>
</comment>
<evidence type="ECO:0000256" key="3">
    <source>
        <dbReference type="ARBA" id="ARBA00022490"/>
    </source>
</evidence>
<evidence type="ECO:0000313" key="14">
    <source>
        <dbReference type="Proteomes" id="UP001430848"/>
    </source>
</evidence>
<feature type="compositionally biased region" description="Basic and acidic residues" evidence="10">
    <location>
        <begin position="226"/>
        <end position="240"/>
    </location>
</feature>
<dbReference type="SUPFAM" id="SSF52343">
    <property type="entry name" value="Ferredoxin reductase-like, C-terminal NADP-linked domain"/>
    <property type="match status" value="1"/>
</dbReference>
<keyword evidence="4 9" id="KW-0285">Flavoprotein</keyword>
<comment type="similarity">
    <text evidence="9">In the C-terminal section; belongs to the flavoprotein pyridine nucleotide cytochrome reductase family.</text>
</comment>
<evidence type="ECO:0000256" key="4">
    <source>
        <dbReference type="ARBA" id="ARBA00022630"/>
    </source>
</evidence>
<dbReference type="InterPro" id="IPR017927">
    <property type="entry name" value="FAD-bd_FR_type"/>
</dbReference>
<reference evidence="13 14" key="1">
    <citation type="submission" date="2024-02" db="EMBL/GenBank/DDBJ databases">
        <title>De novo assembly and annotation of 12 fungi associated with fruit tree decline syndrome in Ontario, Canada.</title>
        <authorList>
            <person name="Sulman M."/>
            <person name="Ellouze W."/>
            <person name="Ilyukhin E."/>
        </authorList>
    </citation>
    <scope>NUCLEOTIDE SEQUENCE [LARGE SCALE GENOMIC DNA]</scope>
    <source>
        <strain evidence="13 14">M169</strain>
    </source>
</reference>
<feature type="binding site" evidence="9">
    <location>
        <begin position="636"/>
        <end position="637"/>
    </location>
    <ligand>
        <name>NADP(+)</name>
        <dbReference type="ChEBI" id="CHEBI:58349"/>
    </ligand>
</feature>
<protein>
    <recommendedName>
        <fullName evidence="9">NADPH-dependent diflavin oxidoreductase 1</fullName>
        <ecNumber evidence="9">1.18.1.-</ecNumber>
    </recommendedName>
    <alternativeName>
        <fullName evidence="9">NADPH-dependent FMN and FAD-containing oxidoreductase</fullName>
    </alternativeName>
</protein>
<dbReference type="PRINTS" id="PR00369">
    <property type="entry name" value="FLAVODOXIN"/>
</dbReference>
<evidence type="ECO:0000256" key="5">
    <source>
        <dbReference type="ARBA" id="ARBA00022643"/>
    </source>
</evidence>
<sequence>MEAEEGADGTGGEVAEGNRSMLILYGTETGKSQEIAQEISRAAEGLRFQTQVEEMNDVPLKELAQCSLAVFVTSTTGQGDIPANATSFWKSILRKKLPADCLSHLRFTSFGLGDSSYQKFNWAARKLHKRLLQLGAAELCPAGEGDERHDNGIDSIYLPWFESLKARLSADFPLPPGIDPIPDDILPPPKYPIELAEMDPVSDEERWKANREKHAALSHVDNPKSQGEERDDEARRRSDPSGKAFRSDLFGDQSNNDHGFFNPDKDNILKDYPRKYDLHSTGNDEKLLRKEDLPPPKPIAYPQSYHAQLLTNRRVTPETHWQDVRMLAIRVHRTPWSDNLLPPLMPGDTLTIYPKNFPVDVEELIHLMGWEGKADMRIVWQYSKTVTDKDLTNVKVGGLRCPRNLHPPKNATMRDLLIHNIDFNSIPNRTFLKDLRRHTIDEREKERLLELTSEANSQEFYDYTSRPRRTILEVLRDFPGVKISMDYALETFPLIRGRAFSIANHSASHESSKAKSHDIEILAAMVEYKTIIRKPRQGLCSRYLKSLKKPGTVLAVGLTRNPHPPPRGEYNVERPLIAIGTGTGIAPIRSLIQERNLYNVVGQTLLFFGARSREADYYYGYEWETYDNVRVFEAFSRDPIAESDMPFLDPYSQKKRNALKLESDNLSSAEPMNAENTPWVQSVDYDRGKMYIQHQIRRYAEDICAVLDQSNAVPIFVICGNAGRMPISVRHALEDALVIGGKAKDNEEAKRLLQAVGIWMETW</sequence>
<comment type="catalytic activity">
    <reaction evidence="9">
        <text>2 oxidized [2Fe-2S]-[protein] + NADPH = 2 reduced [2Fe-2S]-[protein] + NADP(+) + H(+)</text>
        <dbReference type="Rhea" id="RHEA:67716"/>
        <dbReference type="Rhea" id="RHEA-COMP:17327"/>
        <dbReference type="Rhea" id="RHEA-COMP:17328"/>
        <dbReference type="ChEBI" id="CHEBI:15378"/>
        <dbReference type="ChEBI" id="CHEBI:33737"/>
        <dbReference type="ChEBI" id="CHEBI:33738"/>
        <dbReference type="ChEBI" id="CHEBI:57783"/>
        <dbReference type="ChEBI" id="CHEBI:58349"/>
    </reaction>
</comment>
<dbReference type="InterPro" id="IPR039261">
    <property type="entry name" value="FNR_nucleotide-bd"/>
</dbReference>
<comment type="subunit">
    <text evidence="9">Interacts with DRE2; as part of the cytosolic iron-sulfur (Fe-S) protein assembly (CIA) machinery.</text>
</comment>
<evidence type="ECO:0000256" key="2">
    <source>
        <dbReference type="ARBA" id="ARBA00001974"/>
    </source>
</evidence>
<dbReference type="Gene3D" id="3.40.50.80">
    <property type="entry name" value="Nucleotide-binding domain of ferredoxin-NADP reductase (FNR) module"/>
    <property type="match status" value="1"/>
</dbReference>
<feature type="binding site" evidence="9">
    <location>
        <begin position="498"/>
        <end position="501"/>
    </location>
    <ligand>
        <name>FAD</name>
        <dbReference type="ChEBI" id="CHEBI:57692"/>
    </ligand>
</feature>
<evidence type="ECO:0000256" key="9">
    <source>
        <dbReference type="HAMAP-Rule" id="MF_03178"/>
    </source>
</evidence>
<evidence type="ECO:0000259" key="12">
    <source>
        <dbReference type="PROSITE" id="PS51384"/>
    </source>
</evidence>
<dbReference type="SUPFAM" id="SSF63380">
    <property type="entry name" value="Riboflavin synthase domain-like"/>
    <property type="match status" value="1"/>
</dbReference>
<dbReference type="PRINTS" id="PR00371">
    <property type="entry name" value="FPNCR"/>
</dbReference>
<feature type="binding site" evidence="9">
    <location>
        <begin position="112"/>
        <end position="121"/>
    </location>
    <ligand>
        <name>FMN</name>
        <dbReference type="ChEBI" id="CHEBI:58210"/>
    </ligand>
</feature>
<proteinExistence type="inferred from homology"/>
<name>A0ABR1PPN5_DIAER</name>
<dbReference type="EC" id="1.18.1.-" evidence="9"/>
<comment type="caution">
    <text evidence="9">Lacks conserved residue(s) required for the propagation of feature annotation.</text>
</comment>
<feature type="domain" description="Flavodoxin-like" evidence="11">
    <location>
        <begin position="21"/>
        <end position="165"/>
    </location>
</feature>
<feature type="binding site" evidence="9">
    <location>
        <position position="147"/>
    </location>
    <ligand>
        <name>FMN</name>
        <dbReference type="ChEBI" id="CHEBI:58210"/>
    </ligand>
</feature>
<feature type="binding site" evidence="9">
    <location>
        <position position="583"/>
    </location>
    <ligand>
        <name>NADP(+)</name>
        <dbReference type="ChEBI" id="CHEBI:58349"/>
    </ligand>
</feature>
<comment type="cofactor">
    <cofactor evidence="2 9">
        <name>FAD</name>
        <dbReference type="ChEBI" id="CHEBI:57692"/>
    </cofactor>
</comment>
<feature type="compositionally biased region" description="Basic and acidic residues" evidence="10">
    <location>
        <begin position="203"/>
        <end position="215"/>
    </location>
</feature>
<comment type="caution">
    <text evidence="13">The sequence shown here is derived from an EMBL/GenBank/DDBJ whole genome shotgun (WGS) entry which is preliminary data.</text>
</comment>
<dbReference type="PROSITE" id="PS50902">
    <property type="entry name" value="FLAVODOXIN_LIKE"/>
    <property type="match status" value="1"/>
</dbReference>
<dbReference type="PANTHER" id="PTHR19384">
    <property type="entry name" value="NITRIC OXIDE SYNTHASE-RELATED"/>
    <property type="match status" value="1"/>
</dbReference>